<dbReference type="PANTHER" id="PTHR37984">
    <property type="entry name" value="PROTEIN CBG26694"/>
    <property type="match status" value="1"/>
</dbReference>
<keyword evidence="2" id="KW-0812">Transmembrane</keyword>
<feature type="transmembrane region" description="Helical" evidence="2">
    <location>
        <begin position="139"/>
        <end position="158"/>
    </location>
</feature>
<name>A0AAV4NHJ1_CAEEX</name>
<protein>
    <submittedName>
        <fullName evidence="4">Reverse transcriptase</fullName>
    </submittedName>
</protein>
<evidence type="ECO:0000259" key="3">
    <source>
        <dbReference type="PROSITE" id="PS50994"/>
    </source>
</evidence>
<dbReference type="PANTHER" id="PTHR37984:SF15">
    <property type="entry name" value="INTEGRASE CATALYTIC DOMAIN-CONTAINING PROTEIN"/>
    <property type="match status" value="1"/>
</dbReference>
<feature type="compositionally biased region" description="Polar residues" evidence="1">
    <location>
        <begin position="264"/>
        <end position="276"/>
    </location>
</feature>
<evidence type="ECO:0000256" key="2">
    <source>
        <dbReference type="SAM" id="Phobius"/>
    </source>
</evidence>
<keyword evidence="5" id="KW-1185">Reference proteome</keyword>
<reference evidence="4 5" key="1">
    <citation type="submission" date="2021-06" db="EMBL/GenBank/DDBJ databases">
        <title>Caerostris extrusa draft genome.</title>
        <authorList>
            <person name="Kono N."/>
            <person name="Arakawa K."/>
        </authorList>
    </citation>
    <scope>NUCLEOTIDE SEQUENCE [LARGE SCALE GENOMIC DNA]</scope>
</reference>
<dbReference type="InterPro" id="IPR036397">
    <property type="entry name" value="RNaseH_sf"/>
</dbReference>
<evidence type="ECO:0000313" key="4">
    <source>
        <dbReference type="EMBL" id="GIX82919.1"/>
    </source>
</evidence>
<keyword evidence="2" id="KW-1133">Transmembrane helix</keyword>
<keyword evidence="2" id="KW-0472">Membrane</keyword>
<sequence>MQLSLLDNAKYLIVISDYFTRHAEAYPVENIQSPSVARVLIDFISRHGLMHTFYSDRRSNFLSAAMNLVYEKLGISKQQTLTYKPQGNGLAECLNTTLIDTLSHLVSEKQEDWCQHVPLDLIAFRNAHHRSIQKKRKRLLFSFMVEICKCLMILYLVIRLGRTLIRSHKTVFPRDVRNKQRVHLNRLVKVAVREIFPDVSLDKQSVNLSNSQNTDDTHDNADNEILNQFPPFCRPYQNWGYPEEVLVRKNPSPGVRESPPKVVNNHSPLNSSSAQVAVSHRYNLRPRNAMGFVK</sequence>
<dbReference type="SUPFAM" id="SSF53098">
    <property type="entry name" value="Ribonuclease H-like"/>
    <property type="match status" value="1"/>
</dbReference>
<dbReference type="Proteomes" id="UP001054945">
    <property type="component" value="Unassembled WGS sequence"/>
</dbReference>
<dbReference type="GO" id="GO:0003676">
    <property type="term" value="F:nucleic acid binding"/>
    <property type="evidence" value="ECO:0007669"/>
    <property type="project" value="InterPro"/>
</dbReference>
<gene>
    <name evidence="4" type="primary">GIN1_0</name>
    <name evidence="4" type="ORF">CEXT_54641</name>
</gene>
<evidence type="ECO:0000313" key="5">
    <source>
        <dbReference type="Proteomes" id="UP001054945"/>
    </source>
</evidence>
<dbReference type="AlphaFoldDB" id="A0AAV4NHJ1"/>
<dbReference type="InterPro" id="IPR050951">
    <property type="entry name" value="Retrovirus_Pol_polyprotein"/>
</dbReference>
<dbReference type="Gene3D" id="3.30.420.10">
    <property type="entry name" value="Ribonuclease H-like superfamily/Ribonuclease H"/>
    <property type="match status" value="1"/>
</dbReference>
<dbReference type="GO" id="GO:0015074">
    <property type="term" value="P:DNA integration"/>
    <property type="evidence" value="ECO:0007669"/>
    <property type="project" value="InterPro"/>
</dbReference>
<feature type="region of interest" description="Disordered" evidence="1">
    <location>
        <begin position="250"/>
        <end position="276"/>
    </location>
</feature>
<accession>A0AAV4NHJ1</accession>
<keyword evidence="4" id="KW-0808">Transferase</keyword>
<feature type="domain" description="Integrase catalytic" evidence="3">
    <location>
        <begin position="1"/>
        <end position="145"/>
    </location>
</feature>
<dbReference type="GO" id="GO:0003964">
    <property type="term" value="F:RNA-directed DNA polymerase activity"/>
    <property type="evidence" value="ECO:0007669"/>
    <property type="project" value="UniProtKB-KW"/>
</dbReference>
<dbReference type="InterPro" id="IPR012337">
    <property type="entry name" value="RNaseH-like_sf"/>
</dbReference>
<organism evidence="4 5">
    <name type="scientific">Caerostris extrusa</name>
    <name type="common">Bark spider</name>
    <name type="synonym">Caerostris bankana</name>
    <dbReference type="NCBI Taxonomy" id="172846"/>
    <lineage>
        <taxon>Eukaryota</taxon>
        <taxon>Metazoa</taxon>
        <taxon>Ecdysozoa</taxon>
        <taxon>Arthropoda</taxon>
        <taxon>Chelicerata</taxon>
        <taxon>Arachnida</taxon>
        <taxon>Araneae</taxon>
        <taxon>Araneomorphae</taxon>
        <taxon>Entelegynae</taxon>
        <taxon>Araneoidea</taxon>
        <taxon>Araneidae</taxon>
        <taxon>Caerostris</taxon>
    </lineage>
</organism>
<dbReference type="PROSITE" id="PS50994">
    <property type="entry name" value="INTEGRASE"/>
    <property type="match status" value="1"/>
</dbReference>
<keyword evidence="4" id="KW-0695">RNA-directed DNA polymerase</keyword>
<keyword evidence="4" id="KW-0548">Nucleotidyltransferase</keyword>
<evidence type="ECO:0000256" key="1">
    <source>
        <dbReference type="SAM" id="MobiDB-lite"/>
    </source>
</evidence>
<dbReference type="EMBL" id="BPLR01003272">
    <property type="protein sequence ID" value="GIX82919.1"/>
    <property type="molecule type" value="Genomic_DNA"/>
</dbReference>
<dbReference type="InterPro" id="IPR001584">
    <property type="entry name" value="Integrase_cat-core"/>
</dbReference>
<proteinExistence type="predicted"/>
<comment type="caution">
    <text evidence="4">The sequence shown here is derived from an EMBL/GenBank/DDBJ whole genome shotgun (WGS) entry which is preliminary data.</text>
</comment>